<dbReference type="GO" id="GO:0010324">
    <property type="term" value="P:membrane invagination"/>
    <property type="evidence" value="ECO:0007669"/>
    <property type="project" value="Ensembl"/>
</dbReference>
<dbReference type="InterPro" id="IPR003903">
    <property type="entry name" value="UIM_dom"/>
</dbReference>
<evidence type="ECO:0000259" key="14">
    <source>
        <dbReference type="PROSITE" id="PS50179"/>
    </source>
</evidence>
<dbReference type="GO" id="GO:0044389">
    <property type="term" value="F:ubiquitin-like protein ligase binding"/>
    <property type="evidence" value="ECO:0007669"/>
    <property type="project" value="Ensembl"/>
</dbReference>
<reference evidence="15" key="1">
    <citation type="submission" date="2020-11" db="EMBL/GenBank/DDBJ databases">
        <title>Gallus gallus (Chicken) genome, bGalGal1, GRCg7b, maternal haplotype autosomes + Z &amp; W.</title>
        <authorList>
            <person name="Warren W."/>
            <person name="Formenti G."/>
            <person name="Fedrigo O."/>
            <person name="Haase B."/>
            <person name="Mountcastle J."/>
            <person name="Balacco J."/>
            <person name="Tracey A."/>
            <person name="Schneider V."/>
            <person name="Okimoto R."/>
            <person name="Cheng H."/>
            <person name="Hawken R."/>
            <person name="Howe K."/>
            <person name="Jarvis E.D."/>
        </authorList>
    </citation>
    <scope>NUCLEOTIDE SEQUENCE [LARGE SCALE GENOMIC DNA]</scope>
    <source>
        <strain evidence="15">Broiler</strain>
    </source>
</reference>
<reference evidence="15" key="2">
    <citation type="submission" date="2025-08" db="UniProtKB">
        <authorList>
            <consortium name="Ensembl"/>
        </authorList>
    </citation>
    <scope>IDENTIFICATION</scope>
    <source>
        <strain evidence="15">broiler</strain>
    </source>
</reference>
<dbReference type="InterPro" id="IPR002014">
    <property type="entry name" value="VHS_dom"/>
</dbReference>
<dbReference type="Ensembl" id="ENSGALT00010070976.1">
    <property type="protein sequence ID" value="ENSGALP00010043667.1"/>
    <property type="gene ID" value="ENSGALG00010029348.1"/>
</dbReference>
<dbReference type="Proteomes" id="UP000000539">
    <property type="component" value="Chromosome 18"/>
</dbReference>
<evidence type="ECO:0000256" key="10">
    <source>
        <dbReference type="PROSITE-ProRule" id="PRU00091"/>
    </source>
</evidence>
<keyword evidence="8 10" id="KW-0863">Zinc-finger</keyword>
<keyword evidence="7" id="KW-0479">Metal-binding</keyword>
<dbReference type="GO" id="GO:0010642">
    <property type="term" value="P:negative regulation of platelet-derived growth factor receptor signaling pathway"/>
    <property type="evidence" value="ECO:0007669"/>
    <property type="project" value="Ensembl"/>
</dbReference>
<gene>
    <name evidence="15" type="primary">HGS</name>
</gene>
<dbReference type="GO" id="GO:0072657">
    <property type="term" value="P:protein localization to membrane"/>
    <property type="evidence" value="ECO:0007669"/>
    <property type="project" value="Ensembl"/>
</dbReference>
<dbReference type="FunFam" id="1.25.40.90:FF:000014">
    <property type="entry name" value="Hepatocyte growth factor-regulated tyrosine kinase substrate"/>
    <property type="match status" value="1"/>
</dbReference>
<dbReference type="GO" id="GO:0043130">
    <property type="term" value="F:ubiquitin binding"/>
    <property type="evidence" value="ECO:0000318"/>
    <property type="project" value="GO_Central"/>
</dbReference>
<feature type="region of interest" description="Disordered" evidence="12">
    <location>
        <begin position="303"/>
        <end position="381"/>
    </location>
</feature>
<dbReference type="InterPro" id="IPR017073">
    <property type="entry name" value="HGS/VPS27"/>
</dbReference>
<keyword evidence="17" id="KW-1267">Proteomics identification</keyword>
<keyword evidence="5" id="KW-0963">Cytoplasm</keyword>
<reference evidence="15" key="3">
    <citation type="submission" date="2025-09" db="UniProtKB">
        <authorList>
            <consortium name="Ensembl"/>
        </authorList>
    </citation>
    <scope>IDENTIFICATION</scope>
    <source>
        <strain evidence="15">broiler</strain>
    </source>
</reference>
<dbReference type="CDD" id="cd21387">
    <property type="entry name" value="GAT_Hrs"/>
    <property type="match status" value="1"/>
</dbReference>
<dbReference type="GO" id="GO:0032456">
    <property type="term" value="P:endocytic recycling"/>
    <property type="evidence" value="ECO:0000318"/>
    <property type="project" value="GO_Central"/>
</dbReference>
<evidence type="ECO:0000256" key="8">
    <source>
        <dbReference type="ARBA" id="ARBA00022771"/>
    </source>
</evidence>
<dbReference type="InterPro" id="IPR017455">
    <property type="entry name" value="Znf_FYVE-rel"/>
</dbReference>
<dbReference type="GO" id="GO:0016525">
    <property type="term" value="P:negative regulation of angiogenesis"/>
    <property type="evidence" value="ECO:0007669"/>
    <property type="project" value="Ensembl"/>
</dbReference>
<dbReference type="InterPro" id="IPR008942">
    <property type="entry name" value="ENTH_VHS"/>
</dbReference>
<evidence type="ECO:0000256" key="6">
    <source>
        <dbReference type="ARBA" id="ARBA00022553"/>
    </source>
</evidence>
<evidence type="ECO:0000256" key="2">
    <source>
        <dbReference type="ARBA" id="ARBA00004469"/>
    </source>
</evidence>
<evidence type="ECO:0000256" key="11">
    <source>
        <dbReference type="SAM" id="Coils"/>
    </source>
</evidence>
<dbReference type="GO" id="GO:0033565">
    <property type="term" value="C:ESCRT-0 complex"/>
    <property type="evidence" value="ECO:0007669"/>
    <property type="project" value="Ensembl"/>
</dbReference>
<dbReference type="CDD" id="cd03569">
    <property type="entry name" value="VHS_Hrs"/>
    <property type="match status" value="1"/>
</dbReference>
<dbReference type="GO" id="GO:0032585">
    <property type="term" value="C:multivesicular body membrane"/>
    <property type="evidence" value="ECO:0007669"/>
    <property type="project" value="UniProtKB-SubCell"/>
</dbReference>
<dbReference type="GO" id="GO:0031901">
    <property type="term" value="C:early endosome membrane"/>
    <property type="evidence" value="ECO:0007669"/>
    <property type="project" value="UniProtKB-SubCell"/>
</dbReference>
<organism evidence="15 16">
    <name type="scientific">Gallus gallus</name>
    <name type="common">Chicken</name>
    <dbReference type="NCBI Taxonomy" id="9031"/>
    <lineage>
        <taxon>Eukaryota</taxon>
        <taxon>Metazoa</taxon>
        <taxon>Chordata</taxon>
        <taxon>Craniata</taxon>
        <taxon>Vertebrata</taxon>
        <taxon>Euteleostomi</taxon>
        <taxon>Archelosauria</taxon>
        <taxon>Archosauria</taxon>
        <taxon>Dinosauria</taxon>
        <taxon>Saurischia</taxon>
        <taxon>Theropoda</taxon>
        <taxon>Coelurosauria</taxon>
        <taxon>Aves</taxon>
        <taxon>Neognathae</taxon>
        <taxon>Galloanserae</taxon>
        <taxon>Galliformes</taxon>
        <taxon>Phasianidae</taxon>
        <taxon>Phasianinae</taxon>
        <taxon>Gallus</taxon>
    </lineage>
</organism>
<dbReference type="GO" id="GO:0046426">
    <property type="term" value="P:negative regulation of receptor signaling pathway via JAK-STAT"/>
    <property type="evidence" value="ECO:0007669"/>
    <property type="project" value="Ensembl"/>
</dbReference>
<sequence length="837" mass="92476">MGRGGGTFERLLDKATSQLLLETDWESILQICDMIRQGDTQAKYAVNAIKKKVNDKNPHVALYALEVMESVVKNCGQTVHDEVANKQTMEELKEILKRQVETSVRSKILNLIQAWAHAFRNEPKYKVVQDTYQIMKVEGHVFPEFKESDAMFAAERAPDWVDAEECHRCRVQFGVVTRKHHCRACGQIFCGKCSSKYSTIPKFGIEKEVRVCEPCYEHLNKSVPLVACFLLSTVGTVRGNTWHGAVSPKTRAKGFPSCAGYLGFVSSGHGLYSCNVVQNWGSGAKEEAHSALSPLPGYRKAEGKAAAASELPPEYLTSPLSQQSQLPPKRDETALQEEEELQLAIALSQSEAEEKERMRQKTSYSMYPKAEPTPVTSSAPPVGTLYSPPVNSSAPLAEDIDPELARYLNRNYWEKKQEEVRKSPTPSAPLSLTEPVAQPGEAHPAPLSVVEQQYQNGESEENHEQFLKALQNAVTTFVNRMKSNHMRGRSITNDSAVLSLFQSINNMHPQLLELLNQLDERRMYYESLQDKLAQIRDARGALNALREEHREKVRRAAEEAERQRQIQLAQKLEIMRQKKQEYLEMQRQLAIQRLQEQEKERQMRLEQQKQTIQMRAQMPAFSLPYAQLQAMPAASGVIYQPSGPTSFPGTFSPAGSVEGSPMHSVYMNQAAQGGTGPYTAMPVTGTDPNVVNAYMYQPGAGSGQAAQQGQAVPTTTPAYSSYQPAATQGYQNAASQSQSIPAISQAPQSGAVGYMGSQSVSMGYQPYGMQGLMSALPGQEAALSSLPAQQSYLPGQQPLYQQMAPAGGPPQQQQPQPTPAPVQQTQGSGEAQLISFD</sequence>
<dbReference type="Pfam" id="PF12210">
    <property type="entry name" value="Hrs_helical"/>
    <property type="match status" value="1"/>
</dbReference>
<dbReference type="GO" id="GO:0005764">
    <property type="term" value="C:lysosome"/>
    <property type="evidence" value="ECO:0007669"/>
    <property type="project" value="Ensembl"/>
</dbReference>
<feature type="compositionally biased region" description="Low complexity" evidence="12">
    <location>
        <begin position="801"/>
        <end position="827"/>
    </location>
</feature>
<dbReference type="GeneTree" id="ENSGT00940000158297"/>
<dbReference type="SUPFAM" id="SSF57903">
    <property type="entry name" value="FYVE/PHD zinc finger"/>
    <property type="match status" value="1"/>
</dbReference>
<protein>
    <recommendedName>
        <fullName evidence="4">Hepatocyte growth factor-regulated tyrosine kinase substrate</fullName>
    </recommendedName>
</protein>
<dbReference type="GO" id="GO:1903543">
    <property type="term" value="P:positive regulation of exosomal secretion"/>
    <property type="evidence" value="ECO:0007669"/>
    <property type="project" value="Ensembl"/>
</dbReference>
<dbReference type="FunCoup" id="A0A8V1ALR8">
    <property type="interactions" value="2062"/>
</dbReference>
<feature type="region of interest" description="Disordered" evidence="12">
    <location>
        <begin position="418"/>
        <end position="442"/>
    </location>
</feature>
<accession>A0A8V1ALR8</accession>
<dbReference type="GO" id="GO:0005829">
    <property type="term" value="C:cytosol"/>
    <property type="evidence" value="ECO:0007669"/>
    <property type="project" value="Ensembl"/>
</dbReference>
<evidence type="ECO:0000259" key="13">
    <source>
        <dbReference type="PROSITE" id="PS50178"/>
    </source>
</evidence>
<dbReference type="PANTHER" id="PTHR46275">
    <property type="entry name" value="HEPATOCYTE GROWTH FACTOR-REGULATED TYROSINE KINASE SUBSTRATE"/>
    <property type="match status" value="1"/>
</dbReference>
<keyword evidence="11" id="KW-0175">Coiled coil</keyword>
<proteinExistence type="evidence at protein level"/>
<dbReference type="PROSITE" id="PS50178">
    <property type="entry name" value="ZF_FYVE"/>
    <property type="match status" value="1"/>
</dbReference>
<dbReference type="GO" id="GO:0035091">
    <property type="term" value="F:phosphatidylinositol binding"/>
    <property type="evidence" value="ECO:0007669"/>
    <property type="project" value="InterPro"/>
</dbReference>
<dbReference type="GO" id="GO:0005769">
    <property type="term" value="C:early endosome"/>
    <property type="evidence" value="ECO:0000318"/>
    <property type="project" value="GO_Central"/>
</dbReference>
<dbReference type="Gene3D" id="1.25.40.90">
    <property type="match status" value="1"/>
</dbReference>
<evidence type="ECO:0000313" key="16">
    <source>
        <dbReference type="Proteomes" id="UP000000539"/>
    </source>
</evidence>
<keyword evidence="16" id="KW-1185">Reference proteome</keyword>
<dbReference type="OrthoDB" id="957735at2759"/>
<keyword evidence="9" id="KW-0862">Zinc</keyword>
<evidence type="ECO:0000256" key="12">
    <source>
        <dbReference type="SAM" id="MobiDB-lite"/>
    </source>
</evidence>
<dbReference type="GO" id="GO:0006622">
    <property type="term" value="P:protein targeting to lysosome"/>
    <property type="evidence" value="ECO:0007669"/>
    <property type="project" value="Ensembl"/>
</dbReference>
<dbReference type="PROSITE" id="PS50179">
    <property type="entry name" value="VHS"/>
    <property type="match status" value="1"/>
</dbReference>
<evidence type="ECO:0000256" key="3">
    <source>
        <dbReference type="ARBA" id="ARBA00004496"/>
    </source>
</evidence>
<evidence type="ECO:0007829" key="17">
    <source>
        <dbReference type="PeptideAtlas" id="A0A8V1ALR8"/>
    </source>
</evidence>
<evidence type="ECO:0000256" key="7">
    <source>
        <dbReference type="ARBA" id="ARBA00022723"/>
    </source>
</evidence>
<dbReference type="InterPro" id="IPR000306">
    <property type="entry name" value="Znf_FYVE"/>
</dbReference>
<dbReference type="GlyGen" id="A0A8V1ALR8">
    <property type="glycosylation" value="3 sites"/>
</dbReference>
<evidence type="ECO:0000256" key="4">
    <source>
        <dbReference type="ARBA" id="ARBA00015450"/>
    </source>
</evidence>
<dbReference type="GO" id="GO:0010628">
    <property type="term" value="P:positive regulation of gene expression"/>
    <property type="evidence" value="ECO:0007669"/>
    <property type="project" value="Ensembl"/>
</dbReference>
<dbReference type="InterPro" id="IPR011011">
    <property type="entry name" value="Znf_FYVE_PHD"/>
</dbReference>
<dbReference type="Pfam" id="PF00790">
    <property type="entry name" value="VHS"/>
    <property type="match status" value="1"/>
</dbReference>
<keyword evidence="6" id="KW-0597">Phosphoprotein</keyword>
<dbReference type="PANTHER" id="PTHR46275:SF1">
    <property type="entry name" value="HEPATOCYTE GROWTH FACTOR-REGULATED TYROSINE KINASE SUBSTRATE"/>
    <property type="match status" value="1"/>
</dbReference>
<feature type="domain" description="VHS" evidence="14">
    <location>
        <begin position="15"/>
        <end position="143"/>
    </location>
</feature>
<dbReference type="Gene3D" id="3.30.40.10">
    <property type="entry name" value="Zinc/RING finger domain, C3HC4 (zinc finger)"/>
    <property type="match status" value="1"/>
</dbReference>
<dbReference type="Gene3D" id="1.20.5.1940">
    <property type="match status" value="1"/>
</dbReference>
<dbReference type="FunFam" id="3.30.40.10:FF:000028">
    <property type="entry name" value="Putative hepatocyte growth factor-regulated tyrosine kinase substrate"/>
    <property type="match status" value="1"/>
</dbReference>
<dbReference type="PROSITE" id="PS50330">
    <property type="entry name" value="UIM"/>
    <property type="match status" value="1"/>
</dbReference>
<comment type="subcellular location">
    <subcellularLocation>
        <location evidence="3">Cytoplasm</location>
    </subcellularLocation>
    <subcellularLocation>
        <location evidence="2">Early endosome membrane</location>
        <topology evidence="2">Peripheral membrane protein</topology>
        <orientation evidence="2">Cytoplasmic side</orientation>
    </subcellularLocation>
    <subcellularLocation>
        <location evidence="1">Endosome</location>
        <location evidence="1">Multivesicular body membrane</location>
        <topology evidence="1">Peripheral membrane protein</topology>
    </subcellularLocation>
</comment>
<dbReference type="SMART" id="SM00288">
    <property type="entry name" value="VHS"/>
    <property type="match status" value="1"/>
</dbReference>
<dbReference type="PIRSF" id="PIRSF036956">
    <property type="entry name" value="Hrs_Vps27"/>
    <property type="match status" value="1"/>
</dbReference>
<evidence type="ECO:0000256" key="1">
    <source>
        <dbReference type="ARBA" id="ARBA00004440"/>
    </source>
</evidence>
<feature type="domain" description="FYVE-type" evidence="13">
    <location>
        <begin position="160"/>
        <end position="220"/>
    </location>
</feature>
<dbReference type="GO" id="GO:0019904">
    <property type="term" value="F:protein domain specific binding"/>
    <property type="evidence" value="ECO:0007669"/>
    <property type="project" value="Ensembl"/>
</dbReference>
<dbReference type="Pfam" id="PF01363">
    <property type="entry name" value="FYVE"/>
    <property type="match status" value="1"/>
</dbReference>
<dbReference type="AlphaFoldDB" id="A0A8V1ALR8"/>
<dbReference type="InterPro" id="IPR024641">
    <property type="entry name" value="HRS_helical"/>
</dbReference>
<name>A0A8V1ALR8_CHICK</name>
<dbReference type="SUPFAM" id="SSF48464">
    <property type="entry name" value="ENTH/VHS domain"/>
    <property type="match status" value="1"/>
</dbReference>
<dbReference type="GO" id="GO:0008270">
    <property type="term" value="F:zinc ion binding"/>
    <property type="evidence" value="ECO:0007669"/>
    <property type="project" value="UniProtKB-KW"/>
</dbReference>
<dbReference type="CDD" id="cd15720">
    <property type="entry name" value="FYVE_Hrs"/>
    <property type="match status" value="1"/>
</dbReference>
<dbReference type="SMART" id="SM00064">
    <property type="entry name" value="FYVE"/>
    <property type="match status" value="1"/>
</dbReference>
<evidence type="ECO:0000313" key="15">
    <source>
        <dbReference type="Ensembl" id="ENSGALP00010043667.1"/>
    </source>
</evidence>
<feature type="coiled-coil region" evidence="11">
    <location>
        <begin position="525"/>
        <end position="611"/>
    </location>
</feature>
<dbReference type="FunFam" id="1.20.5.1940:FF:000003">
    <property type="entry name" value="Hepatocyte growth factor-regulated tyrosine kinase substrate"/>
    <property type="match status" value="1"/>
</dbReference>
<evidence type="ECO:0000256" key="9">
    <source>
        <dbReference type="ARBA" id="ARBA00022833"/>
    </source>
</evidence>
<dbReference type="GO" id="GO:0030948">
    <property type="term" value="P:negative regulation of vascular endothelial growth factor receptor signaling pathway"/>
    <property type="evidence" value="ECO:0007669"/>
    <property type="project" value="Ensembl"/>
</dbReference>
<evidence type="ECO:0000256" key="5">
    <source>
        <dbReference type="ARBA" id="ARBA00022490"/>
    </source>
</evidence>
<dbReference type="InterPro" id="IPR013083">
    <property type="entry name" value="Znf_RING/FYVE/PHD"/>
</dbReference>
<feature type="region of interest" description="Disordered" evidence="12">
    <location>
        <begin position="792"/>
        <end position="837"/>
    </location>
</feature>
<dbReference type="GO" id="GO:0031623">
    <property type="term" value="P:receptor internalization"/>
    <property type="evidence" value="ECO:0000318"/>
    <property type="project" value="GO_Central"/>
</dbReference>